<keyword evidence="4" id="KW-1185">Reference proteome</keyword>
<evidence type="ECO:0000259" key="3">
    <source>
        <dbReference type="PROSITE" id="PS51031"/>
    </source>
</evidence>
<feature type="domain" description="MADF" evidence="2">
    <location>
        <begin position="10"/>
        <end position="102"/>
    </location>
</feature>
<accession>A0AAJ7S7B3</accession>
<dbReference type="GeneID" id="108628003"/>
<organism evidence="4 6">
    <name type="scientific">Ceratina calcarata</name>
    <dbReference type="NCBI Taxonomy" id="156304"/>
    <lineage>
        <taxon>Eukaryota</taxon>
        <taxon>Metazoa</taxon>
        <taxon>Ecdysozoa</taxon>
        <taxon>Arthropoda</taxon>
        <taxon>Hexapoda</taxon>
        <taxon>Insecta</taxon>
        <taxon>Pterygota</taxon>
        <taxon>Neoptera</taxon>
        <taxon>Endopterygota</taxon>
        <taxon>Hymenoptera</taxon>
        <taxon>Apocrita</taxon>
        <taxon>Aculeata</taxon>
        <taxon>Apoidea</taxon>
        <taxon>Anthophila</taxon>
        <taxon>Apidae</taxon>
        <taxon>Ceratina</taxon>
        <taxon>Zadontomerus</taxon>
    </lineage>
</organism>
<keyword evidence="1" id="KW-0539">Nucleus</keyword>
<feature type="domain" description="BESS" evidence="3">
    <location>
        <begin position="180"/>
        <end position="219"/>
    </location>
</feature>
<dbReference type="RefSeq" id="XP_026671943.1">
    <property type="nucleotide sequence ID" value="XM_026816142.1"/>
</dbReference>
<dbReference type="PROSITE" id="PS51029">
    <property type="entry name" value="MADF"/>
    <property type="match status" value="1"/>
</dbReference>
<dbReference type="Pfam" id="PF10545">
    <property type="entry name" value="MADF_DNA_bdg"/>
    <property type="match status" value="1"/>
</dbReference>
<proteinExistence type="predicted"/>
<dbReference type="AlphaFoldDB" id="A0AAJ7S7B3"/>
<dbReference type="GO" id="GO:0003677">
    <property type="term" value="F:DNA binding"/>
    <property type="evidence" value="ECO:0007669"/>
    <property type="project" value="InterPro"/>
</dbReference>
<dbReference type="RefSeq" id="XP_026671944.1">
    <property type="nucleotide sequence ID" value="XM_026816143.1"/>
</dbReference>
<evidence type="ECO:0000313" key="4">
    <source>
        <dbReference type="Proteomes" id="UP000694925"/>
    </source>
</evidence>
<dbReference type="KEGG" id="ccal:108628003"/>
<dbReference type="PANTHER" id="PTHR12243">
    <property type="entry name" value="MADF DOMAIN TRANSCRIPTION FACTOR"/>
    <property type="match status" value="1"/>
</dbReference>
<sequence>MEYTTELQEKLIDLVEKRSTIWDPRYKNHVNRDDLDICWREIGRTIGLSGKEASKMWKSLRHEFKRQYSQEKAKAANGASPEQFESTWPLFTKLLFLKEKGRHQKAEPVTRESVIRLVSNSMVSVKEEPLEHDEATTFLSSDVNAMPPFKKLKTLNADVTLTVAKTEKFNKNVKRDYDVDDEDIGFFNSLLPHVRRLSLSRKFIFRMETQKLVYDLTFAPSFLEERQEQSQQPG</sequence>
<protein>
    <submittedName>
        <fullName evidence="5 6">Transcription factor Adf-1-like</fullName>
    </submittedName>
</protein>
<dbReference type="Pfam" id="PF02944">
    <property type="entry name" value="BESS"/>
    <property type="match status" value="1"/>
</dbReference>
<gene>
    <name evidence="5 6" type="primary">LOC108628003</name>
</gene>
<evidence type="ECO:0000313" key="5">
    <source>
        <dbReference type="RefSeq" id="XP_026671943.1"/>
    </source>
</evidence>
<reference evidence="5 6" key="1">
    <citation type="submission" date="2025-04" db="UniProtKB">
        <authorList>
            <consortium name="RefSeq"/>
        </authorList>
    </citation>
    <scope>IDENTIFICATION</scope>
    <source>
        <tissue evidence="5 6">Whole body</tissue>
    </source>
</reference>
<dbReference type="InterPro" id="IPR004210">
    <property type="entry name" value="BESS_motif"/>
</dbReference>
<dbReference type="GO" id="GO:0005634">
    <property type="term" value="C:nucleus"/>
    <property type="evidence" value="ECO:0007669"/>
    <property type="project" value="UniProtKB-SubCell"/>
</dbReference>
<dbReference type="SMART" id="SM00595">
    <property type="entry name" value="MADF"/>
    <property type="match status" value="1"/>
</dbReference>
<evidence type="ECO:0000313" key="6">
    <source>
        <dbReference type="RefSeq" id="XP_026671944.1"/>
    </source>
</evidence>
<dbReference type="InterPro" id="IPR039353">
    <property type="entry name" value="TF_Adf1"/>
</dbReference>
<evidence type="ECO:0000256" key="1">
    <source>
        <dbReference type="PROSITE-ProRule" id="PRU00371"/>
    </source>
</evidence>
<dbReference type="Proteomes" id="UP000694925">
    <property type="component" value="Unplaced"/>
</dbReference>
<dbReference type="InterPro" id="IPR006578">
    <property type="entry name" value="MADF-dom"/>
</dbReference>
<dbReference type="PANTHER" id="PTHR12243:SF67">
    <property type="entry name" value="COREPRESSOR OF PANGOLIN, ISOFORM A-RELATED"/>
    <property type="match status" value="1"/>
</dbReference>
<name>A0AAJ7S7B3_9HYME</name>
<comment type="subcellular location">
    <subcellularLocation>
        <location evidence="1">Nucleus</location>
    </subcellularLocation>
</comment>
<evidence type="ECO:0000259" key="2">
    <source>
        <dbReference type="PROSITE" id="PS51029"/>
    </source>
</evidence>
<dbReference type="PROSITE" id="PS51031">
    <property type="entry name" value="BESS"/>
    <property type="match status" value="1"/>
</dbReference>